<keyword evidence="9" id="KW-0347">Helicase</keyword>
<dbReference type="Pfam" id="PF07499">
    <property type="entry name" value="RuvA_C"/>
    <property type="match status" value="1"/>
</dbReference>
<dbReference type="Gene3D" id="1.10.8.10">
    <property type="entry name" value="DNA helicase RuvA subunit, C-terminal domain"/>
    <property type="match status" value="1"/>
</dbReference>
<evidence type="ECO:0000259" key="7">
    <source>
        <dbReference type="Pfam" id="PF01330"/>
    </source>
</evidence>
<dbReference type="AlphaFoldDB" id="A0A915XK95"/>
<comment type="subcellular location">
    <subcellularLocation>
        <location evidence="6">Cytoplasm</location>
    </subcellularLocation>
</comment>
<evidence type="ECO:0000256" key="6">
    <source>
        <dbReference type="HAMAP-Rule" id="MF_00031"/>
    </source>
</evidence>
<dbReference type="InterPro" id="IPR012340">
    <property type="entry name" value="NA-bd_OB-fold"/>
</dbReference>
<dbReference type="GO" id="GO:0005524">
    <property type="term" value="F:ATP binding"/>
    <property type="evidence" value="ECO:0007669"/>
    <property type="project" value="InterPro"/>
</dbReference>
<keyword evidence="2 6" id="KW-0227">DNA damage</keyword>
<proteinExistence type="inferred from homology"/>
<sequence length="207" mass="21995">MIAALTGTIFHKLPGSVIVDVRGVGYEVQVSGRTYDRLPSTGEETFLYIHTSVREDAITLYGFSEPEEKELFLLLNTVSGVGPKLALSILSGISAAELCEAISMKNLSRLVALSGVGKKTAQRLCMELGEKVGALAGGWDGGDLETAAPAAVEGHAMQDAASALVNLGYPQNMAWQALRSVQQHDPEAAAAMKVEELIREALQVLAR</sequence>
<evidence type="ECO:0000256" key="3">
    <source>
        <dbReference type="ARBA" id="ARBA00023125"/>
    </source>
</evidence>
<organism evidence="9 10">
    <name type="scientific">Desulfolithobacter dissulfuricans</name>
    <dbReference type="NCBI Taxonomy" id="2795293"/>
    <lineage>
        <taxon>Bacteria</taxon>
        <taxon>Pseudomonadati</taxon>
        <taxon>Thermodesulfobacteriota</taxon>
        <taxon>Desulfobulbia</taxon>
        <taxon>Desulfobulbales</taxon>
        <taxon>Desulfobulbaceae</taxon>
        <taxon>Desulfolithobacter</taxon>
    </lineage>
</organism>
<dbReference type="SUPFAM" id="SSF47781">
    <property type="entry name" value="RuvA domain 2-like"/>
    <property type="match status" value="1"/>
</dbReference>
<feature type="region of interest" description="Domain III" evidence="6">
    <location>
        <begin position="152"/>
        <end position="207"/>
    </location>
</feature>
<dbReference type="GO" id="GO:0000400">
    <property type="term" value="F:four-way junction DNA binding"/>
    <property type="evidence" value="ECO:0007669"/>
    <property type="project" value="UniProtKB-UniRule"/>
</dbReference>
<feature type="domain" description="Holliday junction DNA helicase RuvA C-terminal" evidence="8">
    <location>
        <begin position="156"/>
        <end position="205"/>
    </location>
</feature>
<keyword evidence="4 6" id="KW-0233">DNA recombination</keyword>
<reference evidence="9" key="1">
    <citation type="submission" date="2020-12" db="EMBL/GenBank/DDBJ databases">
        <title>Desulfobium dissulfuricans gen. nov., sp. nov., a novel mesophilic, sulfate-reducing bacterium isolated from a deep-sea hydrothermal vent.</title>
        <authorList>
            <person name="Hashimoto Y."/>
            <person name="Tame A."/>
            <person name="Sawayama S."/>
            <person name="Miyazaki J."/>
            <person name="Takai K."/>
            <person name="Nakagawa S."/>
        </authorList>
    </citation>
    <scope>NUCLEOTIDE SEQUENCE</scope>
    <source>
        <strain evidence="9">GF1</strain>
    </source>
</reference>
<evidence type="ECO:0000313" key="10">
    <source>
        <dbReference type="Proteomes" id="UP001063350"/>
    </source>
</evidence>
<comment type="function">
    <text evidence="6">The RuvA-RuvB-RuvC complex processes Holliday junction (HJ) DNA during genetic recombination and DNA repair, while the RuvA-RuvB complex plays an important role in the rescue of blocked DNA replication forks via replication fork reversal (RFR). RuvA specifically binds to HJ cruciform DNA, conferring on it an open structure. The RuvB hexamer acts as an ATP-dependent pump, pulling dsDNA into and through the RuvAB complex. HJ branch migration allows RuvC to scan DNA until it finds its consensus sequence, where it cleaves and resolves the cruciform DNA.</text>
</comment>
<keyword evidence="3 6" id="KW-0238">DNA-binding</keyword>
<evidence type="ECO:0000256" key="2">
    <source>
        <dbReference type="ARBA" id="ARBA00022763"/>
    </source>
</evidence>
<comment type="subunit">
    <text evidence="6">Homotetramer. Forms an RuvA(8)-RuvB(12)-Holliday junction (HJ) complex. HJ DNA is sandwiched between 2 RuvA tetramers; dsDNA enters through RuvA and exits via RuvB. An RuvB hexamer assembles on each DNA strand where it exits the tetramer. Each RuvB hexamer is contacted by two RuvA subunits (via domain III) on 2 adjacent RuvB subunits; this complex drives branch migration. In the full resolvosome a probable DNA-RuvA(4)-RuvB(12)-RuvC(2) complex forms which resolves the HJ.</text>
</comment>
<evidence type="ECO:0000313" key="9">
    <source>
        <dbReference type="EMBL" id="BCO09702.1"/>
    </source>
</evidence>
<dbReference type="SUPFAM" id="SSF46929">
    <property type="entry name" value="DNA helicase RuvA subunit, C-terminal domain"/>
    <property type="match status" value="1"/>
</dbReference>
<dbReference type="GO" id="GO:0009379">
    <property type="term" value="C:Holliday junction helicase complex"/>
    <property type="evidence" value="ECO:0007669"/>
    <property type="project" value="InterPro"/>
</dbReference>
<dbReference type="Gene3D" id="1.10.150.20">
    <property type="entry name" value="5' to 3' exonuclease, C-terminal subdomain"/>
    <property type="match status" value="1"/>
</dbReference>
<keyword evidence="9" id="KW-0067">ATP-binding</keyword>
<dbReference type="Proteomes" id="UP001063350">
    <property type="component" value="Chromosome"/>
</dbReference>
<dbReference type="InterPro" id="IPR013849">
    <property type="entry name" value="DNA_helicase_Holl-junc_RuvA_I"/>
</dbReference>
<keyword evidence="9" id="KW-0378">Hydrolase</keyword>
<keyword evidence="9" id="KW-0547">Nucleotide-binding</keyword>
<dbReference type="GO" id="GO:0009378">
    <property type="term" value="F:four-way junction helicase activity"/>
    <property type="evidence" value="ECO:0007669"/>
    <property type="project" value="InterPro"/>
</dbReference>
<comment type="caution">
    <text evidence="6">Lacks conserved residue(s) required for the propagation of feature annotation.</text>
</comment>
<keyword evidence="5 6" id="KW-0234">DNA repair</keyword>
<evidence type="ECO:0000256" key="4">
    <source>
        <dbReference type="ARBA" id="ARBA00023172"/>
    </source>
</evidence>
<feature type="region of interest" description="Domain I" evidence="6">
    <location>
        <begin position="1"/>
        <end position="64"/>
    </location>
</feature>
<dbReference type="GO" id="GO:0005737">
    <property type="term" value="C:cytoplasm"/>
    <property type="evidence" value="ECO:0007669"/>
    <property type="project" value="UniProtKB-SubCell"/>
</dbReference>
<dbReference type="RefSeq" id="WP_267926454.1">
    <property type="nucleotide sequence ID" value="NZ_AP024233.1"/>
</dbReference>
<dbReference type="EMBL" id="AP024233">
    <property type="protein sequence ID" value="BCO09702.1"/>
    <property type="molecule type" value="Genomic_DNA"/>
</dbReference>
<dbReference type="SUPFAM" id="SSF50249">
    <property type="entry name" value="Nucleic acid-binding proteins"/>
    <property type="match status" value="1"/>
</dbReference>
<dbReference type="GO" id="GO:0006281">
    <property type="term" value="P:DNA repair"/>
    <property type="evidence" value="ECO:0007669"/>
    <property type="project" value="UniProtKB-UniRule"/>
</dbReference>
<comment type="similarity">
    <text evidence="6">Belongs to the RuvA family.</text>
</comment>
<dbReference type="CDD" id="cd14332">
    <property type="entry name" value="UBA_RuvA_C"/>
    <property type="match status" value="1"/>
</dbReference>
<comment type="domain">
    <text evidence="6">Has three domains with a flexible linker between the domains II and III and assumes an 'L' shape. Domain III is highly mobile and contacts RuvB.</text>
</comment>
<protein>
    <recommendedName>
        <fullName evidence="6">Holliday junction branch migration complex subunit RuvA</fullName>
    </recommendedName>
</protein>
<dbReference type="GO" id="GO:0048476">
    <property type="term" value="C:Holliday junction resolvase complex"/>
    <property type="evidence" value="ECO:0007669"/>
    <property type="project" value="UniProtKB-UniRule"/>
</dbReference>
<dbReference type="InterPro" id="IPR000085">
    <property type="entry name" value="RuvA"/>
</dbReference>
<evidence type="ECO:0000256" key="5">
    <source>
        <dbReference type="ARBA" id="ARBA00023204"/>
    </source>
</evidence>
<dbReference type="NCBIfam" id="TIGR00084">
    <property type="entry name" value="ruvA"/>
    <property type="match status" value="1"/>
</dbReference>
<dbReference type="Pfam" id="PF14520">
    <property type="entry name" value="HHH_5"/>
    <property type="match status" value="1"/>
</dbReference>
<keyword evidence="10" id="KW-1185">Reference proteome</keyword>
<evidence type="ECO:0000259" key="8">
    <source>
        <dbReference type="Pfam" id="PF07499"/>
    </source>
</evidence>
<dbReference type="GO" id="GO:0006310">
    <property type="term" value="P:DNA recombination"/>
    <property type="evidence" value="ECO:0007669"/>
    <property type="project" value="UniProtKB-UniRule"/>
</dbReference>
<dbReference type="HAMAP" id="MF_00031">
    <property type="entry name" value="DNA_HJ_migration_RuvA"/>
    <property type="match status" value="1"/>
</dbReference>
<accession>A0A915XK95</accession>
<dbReference type="KEGG" id="ddu:GF1_20780"/>
<dbReference type="Gene3D" id="2.40.50.140">
    <property type="entry name" value="Nucleic acid-binding proteins"/>
    <property type="match status" value="1"/>
</dbReference>
<name>A0A915XK95_9BACT</name>
<dbReference type="InterPro" id="IPR036267">
    <property type="entry name" value="RuvA_C_sf"/>
</dbReference>
<keyword evidence="1 6" id="KW-0963">Cytoplasm</keyword>
<dbReference type="Pfam" id="PF01330">
    <property type="entry name" value="RuvA_N"/>
    <property type="match status" value="1"/>
</dbReference>
<dbReference type="InterPro" id="IPR010994">
    <property type="entry name" value="RuvA_2-like"/>
</dbReference>
<evidence type="ECO:0000256" key="1">
    <source>
        <dbReference type="ARBA" id="ARBA00022490"/>
    </source>
</evidence>
<gene>
    <name evidence="6 9" type="primary">ruvA</name>
    <name evidence="9" type="ORF">GF1_20780</name>
</gene>
<feature type="domain" description="DNA helicase Holliday junction RuvA type" evidence="7">
    <location>
        <begin position="1"/>
        <end position="62"/>
    </location>
</feature>
<dbReference type="InterPro" id="IPR011114">
    <property type="entry name" value="RuvA_C"/>
</dbReference>